<dbReference type="PANTHER" id="PTHR47707:SF2">
    <property type="entry name" value="CTP PYROPHOSPHOHYDROLASE"/>
    <property type="match status" value="1"/>
</dbReference>
<organism evidence="7 8">
    <name type="scientific">Leminorella grimontii</name>
    <dbReference type="NCBI Taxonomy" id="82981"/>
    <lineage>
        <taxon>Bacteria</taxon>
        <taxon>Pseudomonadati</taxon>
        <taxon>Pseudomonadota</taxon>
        <taxon>Gammaproteobacteria</taxon>
        <taxon>Enterobacterales</taxon>
        <taxon>Budviciaceae</taxon>
        <taxon>Leminorella</taxon>
    </lineage>
</organism>
<dbReference type="NCBIfam" id="NF007834">
    <property type="entry name" value="PRK10546.1"/>
    <property type="match status" value="1"/>
</dbReference>
<evidence type="ECO:0000256" key="1">
    <source>
        <dbReference type="ARBA" id="ARBA00001946"/>
    </source>
</evidence>
<proteinExistence type="inferred from homology"/>
<dbReference type="SUPFAM" id="SSF55811">
    <property type="entry name" value="Nudix"/>
    <property type="match status" value="1"/>
</dbReference>
<name>A0AAV5N3L8_9GAMM</name>
<evidence type="ECO:0000256" key="3">
    <source>
        <dbReference type="ARBA" id="ARBA00022801"/>
    </source>
</evidence>
<dbReference type="PROSITE" id="PS51462">
    <property type="entry name" value="NUDIX"/>
    <property type="match status" value="1"/>
</dbReference>
<keyword evidence="4" id="KW-0460">Magnesium</keyword>
<reference evidence="7" key="1">
    <citation type="submission" date="2022-06" db="EMBL/GenBank/DDBJ databases">
        <title>Draft genome sequences of Leminorella grimontii str. JCM5902.</title>
        <authorList>
            <person name="Wakabayashi Y."/>
            <person name="Kojima K."/>
        </authorList>
    </citation>
    <scope>NUCLEOTIDE SEQUENCE</scope>
    <source>
        <strain evidence="7">JCM 5902</strain>
    </source>
</reference>
<dbReference type="GO" id="GO:0035539">
    <property type="term" value="F:8-oxo-7,8-dihydrodeoxyguanosine triphosphate pyrophosphatase activity"/>
    <property type="evidence" value="ECO:0007669"/>
    <property type="project" value="TreeGrafter"/>
</dbReference>
<feature type="domain" description="Nudix hydrolase" evidence="6">
    <location>
        <begin position="5"/>
        <end position="131"/>
    </location>
</feature>
<protein>
    <submittedName>
        <fullName evidence="7">Pyrimidine (Deoxy)nucleoside triphosphate pyrophosphohydrolase</fullName>
    </submittedName>
</protein>
<dbReference type="Gene3D" id="3.90.79.10">
    <property type="entry name" value="Nucleoside Triphosphate Pyrophosphohydrolase"/>
    <property type="match status" value="1"/>
</dbReference>
<accession>A0AAV5N3L8</accession>
<dbReference type="InterPro" id="IPR015797">
    <property type="entry name" value="NUDIX_hydrolase-like_dom_sf"/>
</dbReference>
<sequence>MDTINIVDVVAAIIERQGKILLAQRDEQSDLAGYWEFPGGKIEAGEAPERALCRELNEEMGLTDLQIAEHVATSTISQPARVLSLQAWRVVGFEGEIQLRCHSRFAWVSPQEASDYLLAPADVPLLDAYLQRSLKKG</sequence>
<dbReference type="GO" id="GO:0008413">
    <property type="term" value="F:8-oxo-7,8-dihydroguanosine triphosphate pyrophosphatase activity"/>
    <property type="evidence" value="ECO:0007669"/>
    <property type="project" value="TreeGrafter"/>
</dbReference>
<dbReference type="GO" id="GO:0044715">
    <property type="term" value="F:8-oxo-dGDP phosphatase activity"/>
    <property type="evidence" value="ECO:0007669"/>
    <property type="project" value="TreeGrafter"/>
</dbReference>
<dbReference type="EMBL" id="BRLH01000004">
    <property type="protein sequence ID" value="GKX56165.1"/>
    <property type="molecule type" value="Genomic_DNA"/>
</dbReference>
<dbReference type="InterPro" id="IPR020476">
    <property type="entry name" value="Nudix_hydrolase"/>
</dbReference>
<evidence type="ECO:0000256" key="2">
    <source>
        <dbReference type="ARBA" id="ARBA00005582"/>
    </source>
</evidence>
<dbReference type="InterPro" id="IPR000086">
    <property type="entry name" value="NUDIX_hydrolase_dom"/>
</dbReference>
<comment type="caution">
    <text evidence="7">The sequence shown here is derived from an EMBL/GenBank/DDBJ whole genome shotgun (WGS) entry which is preliminary data.</text>
</comment>
<dbReference type="GO" id="GO:0044716">
    <property type="term" value="F:8-oxo-GDP phosphatase activity"/>
    <property type="evidence" value="ECO:0007669"/>
    <property type="project" value="TreeGrafter"/>
</dbReference>
<evidence type="ECO:0000313" key="7">
    <source>
        <dbReference type="EMBL" id="GKX56165.1"/>
    </source>
</evidence>
<evidence type="ECO:0000259" key="6">
    <source>
        <dbReference type="PROSITE" id="PS51462"/>
    </source>
</evidence>
<dbReference type="Pfam" id="PF00293">
    <property type="entry name" value="NUDIX"/>
    <property type="match status" value="1"/>
</dbReference>
<comment type="similarity">
    <text evidence="2 5">Belongs to the Nudix hydrolase family.</text>
</comment>
<dbReference type="GO" id="GO:0006281">
    <property type="term" value="P:DNA repair"/>
    <property type="evidence" value="ECO:0007669"/>
    <property type="project" value="InterPro"/>
</dbReference>
<evidence type="ECO:0000256" key="5">
    <source>
        <dbReference type="RuleBase" id="RU003476"/>
    </source>
</evidence>
<dbReference type="Proteomes" id="UP001058124">
    <property type="component" value="Unassembled WGS sequence"/>
</dbReference>
<dbReference type="CDD" id="cd03425">
    <property type="entry name" value="NUDIX_MutT_NudA_like"/>
    <property type="match status" value="1"/>
</dbReference>
<dbReference type="PROSITE" id="PS00893">
    <property type="entry name" value="NUDIX_BOX"/>
    <property type="match status" value="1"/>
</dbReference>
<dbReference type="PRINTS" id="PR00502">
    <property type="entry name" value="NUDIXFAMILY"/>
</dbReference>
<gene>
    <name evidence="7" type="primary">nudG</name>
    <name evidence="7" type="ORF">SOASR030_22770</name>
</gene>
<evidence type="ECO:0000256" key="4">
    <source>
        <dbReference type="ARBA" id="ARBA00022842"/>
    </source>
</evidence>
<evidence type="ECO:0000313" key="8">
    <source>
        <dbReference type="Proteomes" id="UP001058124"/>
    </source>
</evidence>
<dbReference type="InterPro" id="IPR020084">
    <property type="entry name" value="NUDIX_hydrolase_CS"/>
</dbReference>
<dbReference type="InterPro" id="IPR047127">
    <property type="entry name" value="MutT-like"/>
</dbReference>
<dbReference type="AlphaFoldDB" id="A0AAV5N3L8"/>
<keyword evidence="8" id="KW-1185">Reference proteome</keyword>
<keyword evidence="3 5" id="KW-0378">Hydrolase</keyword>
<comment type="cofactor">
    <cofactor evidence="1">
        <name>Mg(2+)</name>
        <dbReference type="ChEBI" id="CHEBI:18420"/>
    </cofactor>
</comment>
<dbReference type="PANTHER" id="PTHR47707">
    <property type="entry name" value="8-OXO-DGTP DIPHOSPHATASE"/>
    <property type="match status" value="1"/>
</dbReference>